<dbReference type="PANTHER" id="PTHR47163">
    <property type="entry name" value="DDE_TNP_IS1595 DOMAIN-CONTAINING PROTEIN"/>
    <property type="match status" value="1"/>
</dbReference>
<dbReference type="SMART" id="SM01126">
    <property type="entry name" value="DDE_Tnp_IS1595"/>
    <property type="match status" value="1"/>
</dbReference>
<evidence type="ECO:0000259" key="1">
    <source>
        <dbReference type="SMART" id="SM01126"/>
    </source>
</evidence>
<dbReference type="InterPro" id="IPR024442">
    <property type="entry name" value="Transposase_Zn_ribbon"/>
</dbReference>
<proteinExistence type="predicted"/>
<dbReference type="Pfam" id="PF12760">
    <property type="entry name" value="Zn_ribbon_IS1595"/>
    <property type="match status" value="1"/>
</dbReference>
<accession>A0A9D7LNY0</accession>
<dbReference type="NCBIfam" id="NF033547">
    <property type="entry name" value="transpos_IS1595"/>
    <property type="match status" value="1"/>
</dbReference>
<evidence type="ECO:0000313" key="3">
    <source>
        <dbReference type="Proteomes" id="UP000808146"/>
    </source>
</evidence>
<dbReference type="InterPro" id="IPR024445">
    <property type="entry name" value="Tnp_ISXO2-like"/>
</dbReference>
<dbReference type="Proteomes" id="UP000808146">
    <property type="component" value="Unassembled WGS sequence"/>
</dbReference>
<dbReference type="Pfam" id="PF12762">
    <property type="entry name" value="DDE_Tnp_IS1595"/>
    <property type="match status" value="1"/>
</dbReference>
<dbReference type="InterPro" id="IPR053164">
    <property type="entry name" value="IS1016-like_transposase"/>
</dbReference>
<reference evidence="2" key="1">
    <citation type="submission" date="2020-10" db="EMBL/GenBank/DDBJ databases">
        <title>Connecting structure to function with the recovery of over 1000 high-quality activated sludge metagenome-assembled genomes encoding full-length rRNA genes using long-read sequencing.</title>
        <authorList>
            <person name="Singleton C.M."/>
            <person name="Petriglieri F."/>
            <person name="Kristensen J.M."/>
            <person name="Kirkegaard R.H."/>
            <person name="Michaelsen T.Y."/>
            <person name="Andersen M.H."/>
            <person name="Karst S.M."/>
            <person name="Dueholm M.S."/>
            <person name="Nielsen P.H."/>
            <person name="Albertsen M."/>
        </authorList>
    </citation>
    <scope>NUCLEOTIDE SEQUENCE</scope>
    <source>
        <strain evidence="2">OdNE_18-Q3-R46-58_BAT3C.305</strain>
    </source>
</reference>
<feature type="domain" description="ISXO2-like transposase" evidence="1">
    <location>
        <begin position="137"/>
        <end position="281"/>
    </location>
</feature>
<dbReference type="EMBL" id="JADKBR010000017">
    <property type="protein sequence ID" value="MBK8891250.1"/>
    <property type="molecule type" value="Genomic_DNA"/>
</dbReference>
<evidence type="ECO:0000313" key="2">
    <source>
        <dbReference type="EMBL" id="MBK8891250.1"/>
    </source>
</evidence>
<gene>
    <name evidence="2" type="ORF">IPN75_13235</name>
</gene>
<name>A0A9D7LNY0_9RHOO</name>
<organism evidence="2 3">
    <name type="scientific">Candidatus Dechloromonas phosphorivorans</name>
    <dbReference type="NCBI Taxonomy" id="2899244"/>
    <lineage>
        <taxon>Bacteria</taxon>
        <taxon>Pseudomonadati</taxon>
        <taxon>Pseudomonadota</taxon>
        <taxon>Betaproteobacteria</taxon>
        <taxon>Rhodocyclales</taxon>
        <taxon>Azonexaceae</taxon>
        <taxon>Dechloromonas</taxon>
    </lineage>
</organism>
<dbReference type="PANTHER" id="PTHR47163:SF2">
    <property type="entry name" value="SI:DKEY-17M8.2"/>
    <property type="match status" value="1"/>
</dbReference>
<dbReference type="AlphaFoldDB" id="A0A9D7LNY0"/>
<sequence>MGNASPIAGVDYPRTFDEMDEWFRTDAQCRDYIRRLCWPNGFVCERCGVAGEPWVTARGVFRCKGCDGSTSLTAGTVFQDTHKPLRTWFLGMWFITSQRNGMSALGLQRALGLGSYETAWTWLHKLRRAMVRPGRDRLTGEIEVDETYPGGPEEGKRGREIEKKSIVVVAAEKNGRALGRIRLKRVKDVSAESLLDFIRETVEPGATIHTDGWKGYAGLPGAGYKHRVTVINGGDEQAHEVMPRVHNVASLLKRWLLGTLQGGVQHQHLDYYLDEFTFRFNRRRSNTRGLLFYRLAQQAVAVGPAPYSSIIYGKSL</sequence>
<protein>
    <submittedName>
        <fullName evidence="2">IS1595 family transposase</fullName>
    </submittedName>
</protein>
<comment type="caution">
    <text evidence="2">The sequence shown here is derived from an EMBL/GenBank/DDBJ whole genome shotgun (WGS) entry which is preliminary data.</text>
</comment>